<sequence>MTRISSSSPTQMNGTDSVHESILPMTNGKTNDVKGSLNQCEVTLTVILTSKSGKDRISLVPHVYGSSGAQCFSVDCVGFVTLQGKEHWLINMRERKCVFLFGMPGQRPNNAVSWSLCRVHVKEISVCSTAFACILLMR</sequence>
<dbReference type="Proteomes" id="UP001054945">
    <property type="component" value="Unassembled WGS sequence"/>
</dbReference>
<keyword evidence="3" id="KW-1185">Reference proteome</keyword>
<dbReference type="EMBL" id="BPLR01010910">
    <property type="protein sequence ID" value="GIY42936.1"/>
    <property type="molecule type" value="Genomic_DNA"/>
</dbReference>
<proteinExistence type="predicted"/>
<reference evidence="2 3" key="1">
    <citation type="submission" date="2021-06" db="EMBL/GenBank/DDBJ databases">
        <title>Caerostris extrusa draft genome.</title>
        <authorList>
            <person name="Kono N."/>
            <person name="Arakawa K."/>
        </authorList>
    </citation>
    <scope>NUCLEOTIDE SEQUENCE [LARGE SCALE GENOMIC DNA]</scope>
</reference>
<protein>
    <submittedName>
        <fullName evidence="2">Uncharacterized protein</fullName>
    </submittedName>
</protein>
<evidence type="ECO:0000256" key="1">
    <source>
        <dbReference type="SAM" id="MobiDB-lite"/>
    </source>
</evidence>
<organism evidence="2 3">
    <name type="scientific">Caerostris extrusa</name>
    <name type="common">Bark spider</name>
    <name type="synonym">Caerostris bankana</name>
    <dbReference type="NCBI Taxonomy" id="172846"/>
    <lineage>
        <taxon>Eukaryota</taxon>
        <taxon>Metazoa</taxon>
        <taxon>Ecdysozoa</taxon>
        <taxon>Arthropoda</taxon>
        <taxon>Chelicerata</taxon>
        <taxon>Arachnida</taxon>
        <taxon>Araneae</taxon>
        <taxon>Araneomorphae</taxon>
        <taxon>Entelegynae</taxon>
        <taxon>Araneoidea</taxon>
        <taxon>Araneidae</taxon>
        <taxon>Caerostris</taxon>
    </lineage>
</organism>
<comment type="caution">
    <text evidence="2">The sequence shown here is derived from an EMBL/GenBank/DDBJ whole genome shotgun (WGS) entry which is preliminary data.</text>
</comment>
<evidence type="ECO:0000313" key="2">
    <source>
        <dbReference type="EMBL" id="GIY42936.1"/>
    </source>
</evidence>
<gene>
    <name evidence="2" type="ORF">CEXT_308311</name>
</gene>
<evidence type="ECO:0000313" key="3">
    <source>
        <dbReference type="Proteomes" id="UP001054945"/>
    </source>
</evidence>
<accession>A0AAV4TBU8</accession>
<feature type="compositionally biased region" description="Polar residues" evidence="1">
    <location>
        <begin position="1"/>
        <end position="16"/>
    </location>
</feature>
<feature type="region of interest" description="Disordered" evidence="1">
    <location>
        <begin position="1"/>
        <end position="25"/>
    </location>
</feature>
<name>A0AAV4TBU8_CAEEX</name>
<dbReference type="AlphaFoldDB" id="A0AAV4TBU8"/>